<accession>A0A226EGD2</accession>
<evidence type="ECO:0000313" key="3">
    <source>
        <dbReference type="EMBL" id="OXA56665.1"/>
    </source>
</evidence>
<reference evidence="3 4" key="1">
    <citation type="submission" date="2015-12" db="EMBL/GenBank/DDBJ databases">
        <title>The genome of Folsomia candida.</title>
        <authorList>
            <person name="Faddeeva A."/>
            <person name="Derks M.F."/>
            <person name="Anvar Y."/>
            <person name="Smit S."/>
            <person name="Van Straalen N."/>
            <person name="Roelofs D."/>
        </authorList>
    </citation>
    <scope>NUCLEOTIDE SEQUENCE [LARGE SCALE GENOMIC DNA]</scope>
    <source>
        <strain evidence="3 4">VU population</strain>
        <tissue evidence="3">Whole body</tissue>
    </source>
</reference>
<dbReference type="EMBL" id="LNIX01000003">
    <property type="protein sequence ID" value="OXA56665.1"/>
    <property type="molecule type" value="Genomic_DNA"/>
</dbReference>
<dbReference type="GO" id="GO:0031012">
    <property type="term" value="C:extracellular matrix"/>
    <property type="evidence" value="ECO:0007669"/>
    <property type="project" value="TreeGrafter"/>
</dbReference>
<evidence type="ECO:0000256" key="2">
    <source>
        <dbReference type="PROSITE-ProRule" id="PRU00497"/>
    </source>
</evidence>
<dbReference type="InterPro" id="IPR051217">
    <property type="entry name" value="Insect_Cuticle_Struc_Prot"/>
</dbReference>
<evidence type="ECO:0000256" key="1">
    <source>
        <dbReference type="ARBA" id="ARBA00022460"/>
    </source>
</evidence>
<dbReference type="AlphaFoldDB" id="A0A226EGD2"/>
<dbReference type="GO" id="GO:0005615">
    <property type="term" value="C:extracellular space"/>
    <property type="evidence" value="ECO:0007669"/>
    <property type="project" value="TreeGrafter"/>
</dbReference>
<keyword evidence="4" id="KW-1185">Reference proteome</keyword>
<keyword evidence="1 2" id="KW-0193">Cuticle</keyword>
<comment type="caution">
    <text evidence="3">The sequence shown here is derived from an EMBL/GenBank/DDBJ whole genome shotgun (WGS) entry which is preliminary data.</text>
</comment>
<gene>
    <name evidence="3" type="ORF">Fcan01_07494</name>
</gene>
<protein>
    <submittedName>
        <fullName evidence="3">Pro-resilin</fullName>
    </submittedName>
</protein>
<dbReference type="PRINTS" id="PR00947">
    <property type="entry name" value="CUTICLE"/>
</dbReference>
<dbReference type="PANTHER" id="PTHR12236">
    <property type="entry name" value="STRUCTURAL CONTITUENT OF CUTICLE"/>
    <property type="match status" value="1"/>
</dbReference>
<evidence type="ECO:0000313" key="4">
    <source>
        <dbReference type="Proteomes" id="UP000198287"/>
    </source>
</evidence>
<proteinExistence type="predicted"/>
<dbReference type="OrthoDB" id="6425109at2759"/>
<name>A0A226EGD2_FOLCA</name>
<dbReference type="Pfam" id="PF00379">
    <property type="entry name" value="Chitin_bind_4"/>
    <property type="match status" value="1"/>
</dbReference>
<dbReference type="PROSITE" id="PS51155">
    <property type="entry name" value="CHIT_BIND_RR_2"/>
    <property type="match status" value="1"/>
</dbReference>
<dbReference type="Proteomes" id="UP000198287">
    <property type="component" value="Unassembled WGS sequence"/>
</dbReference>
<organism evidence="3 4">
    <name type="scientific">Folsomia candida</name>
    <name type="common">Springtail</name>
    <dbReference type="NCBI Taxonomy" id="158441"/>
    <lineage>
        <taxon>Eukaryota</taxon>
        <taxon>Metazoa</taxon>
        <taxon>Ecdysozoa</taxon>
        <taxon>Arthropoda</taxon>
        <taxon>Hexapoda</taxon>
        <taxon>Collembola</taxon>
        <taxon>Entomobryomorpha</taxon>
        <taxon>Isotomoidea</taxon>
        <taxon>Isotomidae</taxon>
        <taxon>Proisotominae</taxon>
        <taxon>Folsomia</taxon>
    </lineage>
</organism>
<dbReference type="InterPro" id="IPR000618">
    <property type="entry name" value="Insect_cuticle"/>
</dbReference>
<dbReference type="PANTHER" id="PTHR12236:SF79">
    <property type="entry name" value="CUTICULAR PROTEIN 50CB-RELATED"/>
    <property type="match status" value="1"/>
</dbReference>
<sequence length="190" mass="21883">MWLPTKTDKYFGFSVLCITIVIHAVPTSQQRRQGYQSRRLGGFTGGQGSSNLDILHAPQEKMASVYGEQLQNLDTPEYETPNYDFKYQVHGGGNYFGHEETRKDSRAQGRYHVLLPDGRMQVVTYFSDHTGYHPTIHYEVVGLPPKVNQNLNLMPQNDGYRSKRSRYYKHSKRVHLKHPVSFKSSDQGLF</sequence>
<dbReference type="STRING" id="158441.A0A226EGD2"/>
<dbReference type="GO" id="GO:0042302">
    <property type="term" value="F:structural constituent of cuticle"/>
    <property type="evidence" value="ECO:0007669"/>
    <property type="project" value="UniProtKB-UniRule"/>
</dbReference>